<reference evidence="1" key="1">
    <citation type="submission" date="2014-11" db="EMBL/GenBank/DDBJ databases">
        <authorList>
            <person name="Amaro Gonzalez C."/>
        </authorList>
    </citation>
    <scope>NUCLEOTIDE SEQUENCE</scope>
</reference>
<name>A0A0E9X630_ANGAN</name>
<dbReference type="AlphaFoldDB" id="A0A0E9X630"/>
<accession>A0A0E9X630</accession>
<reference evidence="1" key="2">
    <citation type="journal article" date="2015" name="Fish Shellfish Immunol.">
        <title>Early steps in the European eel (Anguilla anguilla)-Vibrio vulnificus interaction in the gills: Role of the RtxA13 toxin.</title>
        <authorList>
            <person name="Callol A."/>
            <person name="Pajuelo D."/>
            <person name="Ebbesson L."/>
            <person name="Teles M."/>
            <person name="MacKenzie S."/>
            <person name="Amaro C."/>
        </authorList>
    </citation>
    <scope>NUCLEOTIDE SEQUENCE</scope>
</reference>
<evidence type="ECO:0000313" key="1">
    <source>
        <dbReference type="EMBL" id="JAH98197.1"/>
    </source>
</evidence>
<sequence length="59" mass="7337">MRHYLKLVWDQGLIIDYYLFNLNSQLIDVHRTTWHLYQETFTGVYFHFKNNLNLLNFTK</sequence>
<dbReference type="EMBL" id="GBXM01010380">
    <property type="protein sequence ID" value="JAH98197.1"/>
    <property type="molecule type" value="Transcribed_RNA"/>
</dbReference>
<proteinExistence type="predicted"/>
<protein>
    <submittedName>
        <fullName evidence="1">Uncharacterized protein</fullName>
    </submittedName>
</protein>
<organism evidence="1">
    <name type="scientific">Anguilla anguilla</name>
    <name type="common">European freshwater eel</name>
    <name type="synonym">Muraena anguilla</name>
    <dbReference type="NCBI Taxonomy" id="7936"/>
    <lineage>
        <taxon>Eukaryota</taxon>
        <taxon>Metazoa</taxon>
        <taxon>Chordata</taxon>
        <taxon>Craniata</taxon>
        <taxon>Vertebrata</taxon>
        <taxon>Euteleostomi</taxon>
        <taxon>Actinopterygii</taxon>
        <taxon>Neopterygii</taxon>
        <taxon>Teleostei</taxon>
        <taxon>Anguilliformes</taxon>
        <taxon>Anguillidae</taxon>
        <taxon>Anguilla</taxon>
    </lineage>
</organism>